<dbReference type="Proteomes" id="UP001589836">
    <property type="component" value="Unassembled WGS sequence"/>
</dbReference>
<keyword evidence="1" id="KW-1133">Transmembrane helix</keyword>
<evidence type="ECO:0008006" key="4">
    <source>
        <dbReference type="Google" id="ProtNLM"/>
    </source>
</evidence>
<comment type="caution">
    <text evidence="2">The sequence shown here is derived from an EMBL/GenBank/DDBJ whole genome shotgun (WGS) entry which is preliminary data.</text>
</comment>
<evidence type="ECO:0000313" key="3">
    <source>
        <dbReference type="Proteomes" id="UP001589836"/>
    </source>
</evidence>
<keyword evidence="1" id="KW-0472">Membrane</keyword>
<protein>
    <recommendedName>
        <fullName evidence="4">DUF2273 domain-containing protein</fullName>
    </recommendedName>
</protein>
<organism evidence="2 3">
    <name type="scientific">Pontibacillus salicampi</name>
    <dbReference type="NCBI Taxonomy" id="1449801"/>
    <lineage>
        <taxon>Bacteria</taxon>
        <taxon>Bacillati</taxon>
        <taxon>Bacillota</taxon>
        <taxon>Bacilli</taxon>
        <taxon>Bacillales</taxon>
        <taxon>Bacillaceae</taxon>
        <taxon>Pontibacillus</taxon>
    </lineage>
</organism>
<proteinExistence type="predicted"/>
<dbReference type="RefSeq" id="WP_377345231.1">
    <property type="nucleotide sequence ID" value="NZ_JBHLTP010000003.1"/>
</dbReference>
<sequence length="54" mass="6026">MFLAFLIVTGCIIGFLLLSLHELGSIIGFGIIFGCLVRIIYLLKELSTQLKRVE</sequence>
<name>A0ABV6LJY2_9BACI</name>
<evidence type="ECO:0000313" key="2">
    <source>
        <dbReference type="EMBL" id="MFC0522702.1"/>
    </source>
</evidence>
<reference evidence="2 3" key="1">
    <citation type="submission" date="2024-09" db="EMBL/GenBank/DDBJ databases">
        <authorList>
            <person name="Sun Q."/>
            <person name="Mori K."/>
        </authorList>
    </citation>
    <scope>NUCLEOTIDE SEQUENCE [LARGE SCALE GENOMIC DNA]</scope>
    <source>
        <strain evidence="2 3">NCAIM B.02529</strain>
    </source>
</reference>
<gene>
    <name evidence="2" type="ORF">ACFFGV_03750</name>
</gene>
<dbReference type="EMBL" id="JBHLTP010000003">
    <property type="protein sequence ID" value="MFC0522702.1"/>
    <property type="molecule type" value="Genomic_DNA"/>
</dbReference>
<accession>A0ABV6LJY2</accession>
<keyword evidence="3" id="KW-1185">Reference proteome</keyword>
<evidence type="ECO:0000256" key="1">
    <source>
        <dbReference type="SAM" id="Phobius"/>
    </source>
</evidence>
<keyword evidence="1" id="KW-0812">Transmembrane</keyword>
<feature type="transmembrane region" description="Helical" evidence="1">
    <location>
        <begin position="24"/>
        <end position="43"/>
    </location>
</feature>